<accession>A0A0C2I959</accession>
<evidence type="ECO:0000313" key="1">
    <source>
        <dbReference type="EMBL" id="KII61788.1"/>
    </source>
</evidence>
<gene>
    <name evidence="1" type="ORF">RF11_04258</name>
</gene>
<organism evidence="1 2">
    <name type="scientific">Thelohanellus kitauei</name>
    <name type="common">Myxosporean</name>
    <dbReference type="NCBI Taxonomy" id="669202"/>
    <lineage>
        <taxon>Eukaryota</taxon>
        <taxon>Metazoa</taxon>
        <taxon>Cnidaria</taxon>
        <taxon>Myxozoa</taxon>
        <taxon>Myxosporea</taxon>
        <taxon>Bivalvulida</taxon>
        <taxon>Platysporina</taxon>
        <taxon>Myxobolidae</taxon>
        <taxon>Thelohanellus</taxon>
    </lineage>
</organism>
<comment type="caution">
    <text evidence="1">The sequence shown here is derived from an EMBL/GenBank/DDBJ whole genome shotgun (WGS) entry which is preliminary data.</text>
</comment>
<proteinExistence type="predicted"/>
<reference evidence="1 2" key="1">
    <citation type="journal article" date="2014" name="Genome Biol. Evol.">
        <title>The genome of the myxosporean Thelohanellus kitauei shows adaptations to nutrient acquisition within its fish host.</title>
        <authorList>
            <person name="Yang Y."/>
            <person name="Xiong J."/>
            <person name="Zhou Z."/>
            <person name="Huo F."/>
            <person name="Miao W."/>
            <person name="Ran C."/>
            <person name="Liu Y."/>
            <person name="Zhang J."/>
            <person name="Feng J."/>
            <person name="Wang M."/>
            <person name="Wang M."/>
            <person name="Wang L."/>
            <person name="Yao B."/>
        </authorList>
    </citation>
    <scope>NUCLEOTIDE SEQUENCE [LARGE SCALE GENOMIC DNA]</scope>
    <source>
        <strain evidence="1">Wuqing</strain>
    </source>
</reference>
<name>A0A0C2I959_THEKT</name>
<dbReference type="AlphaFoldDB" id="A0A0C2I959"/>
<sequence>MDCIKNEDRKHTLLITLPLEYDDFVKNMEARFLPVDVQRLRSAQLLEHDPAFIISIFTNGLDDESLKSLIETNDVQTHISRHWVCAANMNTYGLSIVERNLDELATQMANRRIADFPTGDSIVISLLPTNTEDRQITEGIPQRSVKNRWGG</sequence>
<keyword evidence="2" id="KW-1185">Reference proteome</keyword>
<evidence type="ECO:0000313" key="2">
    <source>
        <dbReference type="Proteomes" id="UP000031668"/>
    </source>
</evidence>
<dbReference type="Proteomes" id="UP000031668">
    <property type="component" value="Unassembled WGS sequence"/>
</dbReference>
<protein>
    <submittedName>
        <fullName evidence="1">Uncharacterized protein</fullName>
    </submittedName>
</protein>
<dbReference type="EMBL" id="JWZT01005253">
    <property type="protein sequence ID" value="KII61788.1"/>
    <property type="molecule type" value="Genomic_DNA"/>
</dbReference>